<gene>
    <name evidence="2" type="ORF">psal_cds_422</name>
</gene>
<evidence type="ECO:0000313" key="2">
    <source>
        <dbReference type="EMBL" id="ATE82173.1"/>
    </source>
</evidence>
<feature type="region of interest" description="Disordered" evidence="1">
    <location>
        <begin position="169"/>
        <end position="266"/>
    </location>
</feature>
<evidence type="ECO:0000256" key="1">
    <source>
        <dbReference type="SAM" id="MobiDB-lite"/>
    </source>
</evidence>
<reference evidence="2 3" key="1">
    <citation type="journal article" date="2013" name="Science">
        <title>Pandoraviruses: amoeba viruses with genomes up to 2.5 Mb reaching that of parasitic eukaryotes.</title>
        <authorList>
            <person name="Philippe N."/>
            <person name="Legendre M."/>
            <person name="Doutre G."/>
            <person name="Coute Y."/>
            <person name="Poirot O."/>
            <person name="Lescot M."/>
            <person name="Arslan D."/>
            <person name="Seltzer V."/>
            <person name="Bertaux L."/>
            <person name="Bruley C."/>
            <person name="Garin J."/>
            <person name="Claverie J.M."/>
            <person name="Abergel C."/>
        </authorList>
    </citation>
    <scope>NUCLEOTIDE SEQUENCE [LARGE SCALE GENOMIC DNA]</scope>
</reference>
<organism evidence="2 3">
    <name type="scientific">Pandoravirus salinus</name>
    <dbReference type="NCBI Taxonomy" id="1349410"/>
    <lineage>
        <taxon>Viruses</taxon>
        <taxon>Pandoravirus</taxon>
    </lineage>
</organism>
<feature type="region of interest" description="Disordered" evidence="1">
    <location>
        <begin position="38"/>
        <end position="76"/>
    </location>
</feature>
<feature type="compositionally biased region" description="Basic and acidic residues" evidence="1">
    <location>
        <begin position="1"/>
        <end position="17"/>
    </location>
</feature>
<dbReference type="EMBL" id="KC977571">
    <property type="protein sequence ID" value="ATE82173.1"/>
    <property type="molecule type" value="Genomic_DNA"/>
</dbReference>
<feature type="region of interest" description="Disordered" evidence="1">
    <location>
        <begin position="1"/>
        <end position="23"/>
    </location>
</feature>
<proteinExistence type="predicted"/>
<feature type="compositionally biased region" description="Low complexity" evidence="1">
    <location>
        <begin position="43"/>
        <end position="61"/>
    </location>
</feature>
<keyword evidence="3" id="KW-1185">Reference proteome</keyword>
<evidence type="ECO:0000313" key="3">
    <source>
        <dbReference type="Proteomes" id="UP000204584"/>
    </source>
</evidence>
<dbReference type="Proteomes" id="UP000204584">
    <property type="component" value="Segment"/>
</dbReference>
<protein>
    <submittedName>
        <fullName evidence="2">Uncharacterized protein</fullName>
    </submittedName>
</protein>
<dbReference type="KEGG" id="vg:34568211"/>
<dbReference type="GeneID" id="34568211"/>
<sequence length="529" mass="54296">MQDTREKQQQKKQDREAGSCAPEVSGFFDMATLHTVAVSGPDPARTPVEAAEPAPAADANPQRAPSGDSLPLVGDDVDGLEDACAVEVAAAHDNDASQTSAAAPSGYDIFARLRVWSAAGASAERSVIVEGEGAHNDGCDRTGATATAQGAHEAAQTLVLSDHRANAVDAEHANPPGPPRDLATPTIGTVSDADDTNGATSGLPPPPPADDPVGADIDHGNGGAVEDDACNPSDRHRDSASADADATLSPRASNKRTEEPVPLADNRIAPLVLDGISKDADSAFEEPGGRTPAGGIDRGEMRISPVAPVGMGPKLSSPPPPQTIPVHASSAPVPVATPLQASALRLPSSPPQEPRRWRPVAEAGWTTAALDRLDAHASRALASDTAPVHVVVFAHGAGDCVPASIERFGADALVWAVSSSPTARTLQRHGCAVVKWPARTGRSAESAPLSDLVTAVPWGRVNVVIDIGAERSPALCARTLGALLPRLARGAVYVCRADCHQGALGLMRSGIAKTVHYHPDAIIIEAPAS</sequence>
<name>A0A291ATG8_9VIRU</name>
<feature type="region of interest" description="Disordered" evidence="1">
    <location>
        <begin position="279"/>
        <end position="300"/>
    </location>
</feature>
<accession>A0A291ATG8</accession>
<dbReference type="RefSeq" id="YP_009430012.1">
    <property type="nucleotide sequence ID" value="NC_022098.1"/>
</dbReference>